<keyword evidence="3" id="KW-1185">Reference proteome</keyword>
<protein>
    <submittedName>
        <fullName evidence="2">Uncharacterized protein</fullName>
    </submittedName>
</protein>
<evidence type="ECO:0000313" key="3">
    <source>
        <dbReference type="Proteomes" id="UP000282759"/>
    </source>
</evidence>
<reference evidence="2 3" key="1">
    <citation type="submission" date="2019-01" db="EMBL/GenBank/DDBJ databases">
        <authorList>
            <person name="Chen W.-M."/>
        </authorList>
    </citation>
    <scope>NUCLEOTIDE SEQUENCE [LARGE SCALE GENOMIC DNA]</scope>
    <source>
        <strain evidence="2 3">YBJ-36</strain>
    </source>
</reference>
<feature type="compositionally biased region" description="Polar residues" evidence="1">
    <location>
        <begin position="69"/>
        <end position="78"/>
    </location>
</feature>
<feature type="region of interest" description="Disordered" evidence="1">
    <location>
        <begin position="62"/>
        <end position="86"/>
    </location>
</feature>
<dbReference type="AlphaFoldDB" id="A0A3S2WVW8"/>
<accession>A0A3S2WVW8</accession>
<sequence length="86" mass="9893">MSDTQLITILGQKLKLSMEKRRTRRIVDRKVKNEVSEEEKPLLTLIAKIIAEIAIVEINREEEMRDGSDSPNKTNSSIIKAKMKKI</sequence>
<dbReference type="EMBL" id="SACK01000012">
    <property type="protein sequence ID" value="RVT97307.1"/>
    <property type="molecule type" value="Genomic_DNA"/>
</dbReference>
<proteinExistence type="predicted"/>
<evidence type="ECO:0000256" key="1">
    <source>
        <dbReference type="SAM" id="MobiDB-lite"/>
    </source>
</evidence>
<name>A0A3S2WVW8_9SPHI</name>
<dbReference type="RefSeq" id="WP_127708042.1">
    <property type="nucleotide sequence ID" value="NZ_SACK01000012.1"/>
</dbReference>
<comment type="caution">
    <text evidence="2">The sequence shown here is derived from an EMBL/GenBank/DDBJ whole genome shotgun (WGS) entry which is preliminary data.</text>
</comment>
<organism evidence="2 3">
    <name type="scientific">Mucilaginibacter limnophilus</name>
    <dbReference type="NCBI Taxonomy" id="1932778"/>
    <lineage>
        <taxon>Bacteria</taxon>
        <taxon>Pseudomonadati</taxon>
        <taxon>Bacteroidota</taxon>
        <taxon>Sphingobacteriia</taxon>
        <taxon>Sphingobacteriales</taxon>
        <taxon>Sphingobacteriaceae</taxon>
        <taxon>Mucilaginibacter</taxon>
    </lineage>
</organism>
<evidence type="ECO:0000313" key="2">
    <source>
        <dbReference type="EMBL" id="RVT97307.1"/>
    </source>
</evidence>
<gene>
    <name evidence="2" type="ORF">EOD41_19280</name>
</gene>
<dbReference type="Proteomes" id="UP000282759">
    <property type="component" value="Unassembled WGS sequence"/>
</dbReference>